<sequence length="554" mass="57920">MFSTEMLFNARSDRFRTSRSHLTIIFPMPLLMFIAFSILIQCILPLSLMAPALSLTSEQQSTEIEAFSTYLLLYNRAEKAETAEEATEIIEKFVPLIADSTGYVPDHVKAHSLIAIGRLYEEKMGDPQTAYLAYTQASDIGASTVGLAARAVALERMASMERQGVIDPGTGKYTFKERYRREFLPTFGWKGAGPMADKAITLTGLSGRNASVAKFLSTFAWVAGSNAGSGVIEGSLQGIDDVTDVIAESAVDSMGRTVGDGLVEKTARKSVEKMSYGRQLASFGVETAAMAGSRILADAAVDMYRDHKSGAGVNMGKSFAQVDYRSVAAGSAGWVGGSMVGKAAGALVGGLLGTMVGAPAIGAVVGSAAVGRMGGVLGMAVGEAFSEESRNANPNYAKALLAIDFHKLAARAAASVTVGMGVSAIGKMAGGAIGGLAGSLICPGAGTAAGIAAGSFLGGVIGDVAGFVAGGAMADTIVDKYRASRDGRDRTLKDTQSKSTQEEALLRQRVTDAYQRYVSLLDASGPSSENTAAAFDEYRKALKEVQDYKNQHQK</sequence>
<keyword evidence="1" id="KW-1133">Transmembrane helix</keyword>
<organism evidence="2 3">
    <name type="scientific">Candidatus Wallbacteria bacterium HGW-Wallbacteria-1</name>
    <dbReference type="NCBI Taxonomy" id="2013854"/>
    <lineage>
        <taxon>Bacteria</taxon>
        <taxon>Candidatus Walliibacteriota</taxon>
    </lineage>
</organism>
<evidence type="ECO:0000313" key="2">
    <source>
        <dbReference type="EMBL" id="PKK88964.1"/>
    </source>
</evidence>
<gene>
    <name evidence="2" type="ORF">CVV64_16475</name>
</gene>
<comment type="caution">
    <text evidence="2">The sequence shown here is derived from an EMBL/GenBank/DDBJ whole genome shotgun (WGS) entry which is preliminary data.</text>
</comment>
<evidence type="ECO:0000256" key="1">
    <source>
        <dbReference type="SAM" id="Phobius"/>
    </source>
</evidence>
<evidence type="ECO:0000313" key="3">
    <source>
        <dbReference type="Proteomes" id="UP000233256"/>
    </source>
</evidence>
<name>A0A2N1PKU4_9BACT</name>
<reference evidence="2 3" key="1">
    <citation type="journal article" date="2017" name="ISME J.">
        <title>Potential for microbial H2 and metal transformations associated with novel bacteria and archaea in deep terrestrial subsurface sediments.</title>
        <authorList>
            <person name="Hernsdorf A.W."/>
            <person name="Amano Y."/>
            <person name="Miyakawa K."/>
            <person name="Ise K."/>
            <person name="Suzuki Y."/>
            <person name="Anantharaman K."/>
            <person name="Probst A."/>
            <person name="Burstein D."/>
            <person name="Thomas B.C."/>
            <person name="Banfield J.F."/>
        </authorList>
    </citation>
    <scope>NUCLEOTIDE SEQUENCE [LARGE SCALE GENOMIC DNA]</scope>
    <source>
        <strain evidence="2">HGW-Wallbacteria-1</strain>
    </source>
</reference>
<dbReference type="EMBL" id="PGXC01000029">
    <property type="protein sequence ID" value="PKK88964.1"/>
    <property type="molecule type" value="Genomic_DNA"/>
</dbReference>
<feature type="transmembrane region" description="Helical" evidence="1">
    <location>
        <begin position="21"/>
        <end position="40"/>
    </location>
</feature>
<dbReference type="AlphaFoldDB" id="A0A2N1PKU4"/>
<dbReference type="Proteomes" id="UP000233256">
    <property type="component" value="Unassembled WGS sequence"/>
</dbReference>
<keyword evidence="1" id="KW-0812">Transmembrane</keyword>
<protein>
    <recommendedName>
        <fullName evidence="4">Glycine zipper domain-containing protein</fullName>
    </recommendedName>
</protein>
<keyword evidence="1" id="KW-0472">Membrane</keyword>
<accession>A0A2N1PKU4</accession>
<evidence type="ECO:0008006" key="4">
    <source>
        <dbReference type="Google" id="ProtNLM"/>
    </source>
</evidence>
<proteinExistence type="predicted"/>